<evidence type="ECO:0000256" key="2">
    <source>
        <dbReference type="ARBA" id="ARBA00023015"/>
    </source>
</evidence>
<evidence type="ECO:0000256" key="4">
    <source>
        <dbReference type="ARBA" id="ARBA00023163"/>
    </source>
</evidence>
<evidence type="ECO:0000256" key="5">
    <source>
        <dbReference type="SAM" id="MobiDB-lite"/>
    </source>
</evidence>
<dbReference type="GO" id="GO:0003700">
    <property type="term" value="F:DNA-binding transcription factor activity"/>
    <property type="evidence" value="ECO:0007669"/>
    <property type="project" value="TreeGrafter"/>
</dbReference>
<evidence type="ECO:0000313" key="8">
    <source>
        <dbReference type="EMBL" id="SDJ14292.1"/>
    </source>
</evidence>
<dbReference type="CDD" id="cd06288">
    <property type="entry name" value="PBP1_sucrose_transcription_regulator"/>
    <property type="match status" value="1"/>
</dbReference>
<dbReference type="EMBL" id="FNEI01000007">
    <property type="protein sequence ID" value="SDJ14292.1"/>
    <property type="molecule type" value="Genomic_DNA"/>
</dbReference>
<feature type="region of interest" description="Disordered" evidence="5">
    <location>
        <begin position="1"/>
        <end position="36"/>
    </location>
</feature>
<dbReference type="Pfam" id="PF13377">
    <property type="entry name" value="Peripla_BP_3"/>
    <property type="match status" value="1"/>
</dbReference>
<dbReference type="GO" id="GO:0000976">
    <property type="term" value="F:transcription cis-regulatory region binding"/>
    <property type="evidence" value="ECO:0007669"/>
    <property type="project" value="TreeGrafter"/>
</dbReference>
<dbReference type="Proteomes" id="UP000182130">
    <property type="component" value="Unassembled WGS sequence"/>
</dbReference>
<dbReference type="SUPFAM" id="SSF47413">
    <property type="entry name" value="lambda repressor-like DNA-binding domains"/>
    <property type="match status" value="1"/>
</dbReference>
<dbReference type="InterPro" id="IPR001387">
    <property type="entry name" value="Cro/C1-type_HTH"/>
</dbReference>
<dbReference type="InterPro" id="IPR010982">
    <property type="entry name" value="Lambda_DNA-bd_dom_sf"/>
</dbReference>
<dbReference type="STRING" id="1045773.SAMN05216555_107152"/>
<evidence type="ECO:0000313" key="9">
    <source>
        <dbReference type="Proteomes" id="UP000182130"/>
    </source>
</evidence>
<evidence type="ECO:0000256" key="1">
    <source>
        <dbReference type="ARBA" id="ARBA00022491"/>
    </source>
</evidence>
<evidence type="ECO:0000259" key="7">
    <source>
        <dbReference type="PROSITE" id="PS50943"/>
    </source>
</evidence>
<dbReference type="AlphaFoldDB" id="A0A1G8RB92"/>
<sequence length="378" mass="39581">MARSTAEGKAATASKAAGEAANASGTGAAKAAKARQRGVTMTDVARRAGVSRTTVSFVLSNRADAGISEETKIRIAEAVQELGYRPNAGARALASQRSDWYGIVTEIVTAPFAVDIIKGAQDQAWLDRRFLLIAPSDQADAHGPNQGLEDAAIEKLLEQRVEGLLYAATYHRGVHVPASAGEVPTVLINCFDADGKLPSIVPDERAGGRVAVQRLLQAGHTRIGVINLDPDIPAAIGRLEGAREALAAAGLELDPELVVSGHATADGGYAAACTILDRYPEGEGRPTALFCLNDRMAMGAYDAIKERGLTIPGDIAVIGFDNQELIAAYLRPKLTTVALPFEEMGALGVRTLAALTAGQPIAADQQLVDCPLLERSSV</sequence>
<keyword evidence="1" id="KW-0678">Repressor</keyword>
<gene>
    <name evidence="8" type="ORF">SAMN05216555_107152</name>
</gene>
<dbReference type="Gene3D" id="3.40.50.2300">
    <property type="match status" value="2"/>
</dbReference>
<dbReference type="CDD" id="cd01392">
    <property type="entry name" value="HTH_LacI"/>
    <property type="match status" value="1"/>
</dbReference>
<dbReference type="PANTHER" id="PTHR30146">
    <property type="entry name" value="LACI-RELATED TRANSCRIPTIONAL REPRESSOR"/>
    <property type="match status" value="1"/>
</dbReference>
<dbReference type="PANTHER" id="PTHR30146:SF148">
    <property type="entry name" value="HTH-TYPE TRANSCRIPTIONAL REPRESSOR PURR-RELATED"/>
    <property type="match status" value="1"/>
</dbReference>
<keyword evidence="3" id="KW-0238">DNA-binding</keyword>
<dbReference type="InterPro" id="IPR028082">
    <property type="entry name" value="Peripla_BP_I"/>
</dbReference>
<dbReference type="PROSITE" id="PS50943">
    <property type="entry name" value="HTH_CROC1"/>
    <property type="match status" value="1"/>
</dbReference>
<dbReference type="PROSITE" id="PS00356">
    <property type="entry name" value="HTH_LACI_1"/>
    <property type="match status" value="1"/>
</dbReference>
<dbReference type="Gene3D" id="1.10.260.40">
    <property type="entry name" value="lambda repressor-like DNA-binding domains"/>
    <property type="match status" value="1"/>
</dbReference>
<keyword evidence="4" id="KW-0804">Transcription</keyword>
<evidence type="ECO:0000256" key="3">
    <source>
        <dbReference type="ARBA" id="ARBA00023125"/>
    </source>
</evidence>
<organism evidence="8 9">
    <name type="scientific">Arthrobacter cupressi</name>
    <dbReference type="NCBI Taxonomy" id="1045773"/>
    <lineage>
        <taxon>Bacteria</taxon>
        <taxon>Bacillati</taxon>
        <taxon>Actinomycetota</taxon>
        <taxon>Actinomycetes</taxon>
        <taxon>Micrococcales</taxon>
        <taxon>Micrococcaceae</taxon>
        <taxon>Arthrobacter</taxon>
    </lineage>
</organism>
<dbReference type="Pfam" id="PF00356">
    <property type="entry name" value="LacI"/>
    <property type="match status" value="1"/>
</dbReference>
<feature type="domain" description="HTH lacI-type" evidence="6">
    <location>
        <begin position="39"/>
        <end position="95"/>
    </location>
</feature>
<accession>A0A1G8RB92</accession>
<evidence type="ECO:0000259" key="6">
    <source>
        <dbReference type="PROSITE" id="PS50932"/>
    </source>
</evidence>
<dbReference type="InterPro" id="IPR046335">
    <property type="entry name" value="LacI/GalR-like_sensor"/>
</dbReference>
<reference evidence="9" key="1">
    <citation type="submission" date="2016-10" db="EMBL/GenBank/DDBJ databases">
        <authorList>
            <person name="Varghese N."/>
            <person name="Submissions S."/>
        </authorList>
    </citation>
    <scope>NUCLEOTIDE SEQUENCE [LARGE SCALE GENOMIC DNA]</scope>
    <source>
        <strain evidence="9">CGMCC 1.10783</strain>
    </source>
</reference>
<feature type="compositionally biased region" description="Low complexity" evidence="5">
    <location>
        <begin position="1"/>
        <end position="31"/>
    </location>
</feature>
<proteinExistence type="predicted"/>
<keyword evidence="2" id="KW-0805">Transcription regulation</keyword>
<dbReference type="InterPro" id="IPR000843">
    <property type="entry name" value="HTH_LacI"/>
</dbReference>
<feature type="domain" description="HTH cro/C1-type" evidence="7">
    <location>
        <begin position="36"/>
        <end position="78"/>
    </location>
</feature>
<dbReference type="SUPFAM" id="SSF53822">
    <property type="entry name" value="Periplasmic binding protein-like I"/>
    <property type="match status" value="1"/>
</dbReference>
<protein>
    <submittedName>
        <fullName evidence="8">LacI family transcriptional regulator</fullName>
    </submittedName>
</protein>
<name>A0A1G8RB92_9MICC</name>
<dbReference type="PROSITE" id="PS50932">
    <property type="entry name" value="HTH_LACI_2"/>
    <property type="match status" value="1"/>
</dbReference>
<keyword evidence="9" id="KW-1185">Reference proteome</keyword>
<dbReference type="SMART" id="SM00354">
    <property type="entry name" value="HTH_LACI"/>
    <property type="match status" value="1"/>
</dbReference>